<feature type="transmembrane region" description="Helical" evidence="8">
    <location>
        <begin position="128"/>
        <end position="146"/>
    </location>
</feature>
<protein>
    <submittedName>
        <fullName evidence="9">Glycosyltransferase 87 family protein</fullName>
    </submittedName>
</protein>
<dbReference type="Pfam" id="PF09594">
    <property type="entry name" value="GT87"/>
    <property type="match status" value="1"/>
</dbReference>
<feature type="transmembrane region" description="Helical" evidence="8">
    <location>
        <begin position="79"/>
        <end position="99"/>
    </location>
</feature>
<feature type="transmembrane region" description="Helical" evidence="8">
    <location>
        <begin position="239"/>
        <end position="263"/>
    </location>
</feature>
<keyword evidence="4 8" id="KW-0812">Transmembrane</keyword>
<keyword evidence="2" id="KW-1003">Cell membrane</keyword>
<keyword evidence="6 8" id="KW-0472">Membrane</keyword>
<evidence type="ECO:0000313" key="9">
    <source>
        <dbReference type="EMBL" id="WIX83790.1"/>
    </source>
</evidence>
<evidence type="ECO:0000256" key="2">
    <source>
        <dbReference type="ARBA" id="ARBA00022475"/>
    </source>
</evidence>
<evidence type="ECO:0000256" key="4">
    <source>
        <dbReference type="ARBA" id="ARBA00022692"/>
    </source>
</evidence>
<evidence type="ECO:0000256" key="6">
    <source>
        <dbReference type="ARBA" id="ARBA00023136"/>
    </source>
</evidence>
<feature type="transmembrane region" description="Helical" evidence="8">
    <location>
        <begin position="54"/>
        <end position="72"/>
    </location>
</feature>
<evidence type="ECO:0000256" key="5">
    <source>
        <dbReference type="ARBA" id="ARBA00022989"/>
    </source>
</evidence>
<gene>
    <name evidence="9" type="ORF">QRX50_02625</name>
</gene>
<evidence type="ECO:0000313" key="10">
    <source>
        <dbReference type="Proteomes" id="UP001236014"/>
    </source>
</evidence>
<proteinExistence type="inferred from homology"/>
<accession>A0A9Y2IR76</accession>
<dbReference type="InterPro" id="IPR018584">
    <property type="entry name" value="GT87"/>
</dbReference>
<reference evidence="9 10" key="1">
    <citation type="submission" date="2023-06" db="EMBL/GenBank/DDBJ databases">
        <authorList>
            <person name="Oyuntsetseg B."/>
            <person name="Kim S.B."/>
        </authorList>
    </citation>
    <scope>NUCLEOTIDE SEQUENCE [LARGE SCALE GENOMIC DNA]</scope>
    <source>
        <strain evidence="9 10">2-15</strain>
    </source>
</reference>
<organism evidence="9 10">
    <name type="scientific">Amycolatopsis carbonis</name>
    <dbReference type="NCBI Taxonomy" id="715471"/>
    <lineage>
        <taxon>Bacteria</taxon>
        <taxon>Bacillati</taxon>
        <taxon>Actinomycetota</taxon>
        <taxon>Actinomycetes</taxon>
        <taxon>Pseudonocardiales</taxon>
        <taxon>Pseudonocardiaceae</taxon>
        <taxon>Amycolatopsis</taxon>
    </lineage>
</organism>
<feature type="transmembrane region" description="Helical" evidence="8">
    <location>
        <begin position="310"/>
        <end position="328"/>
    </location>
</feature>
<keyword evidence="10" id="KW-1185">Reference proteome</keyword>
<name>A0A9Y2IR76_9PSEU</name>
<dbReference type="GO" id="GO:0005886">
    <property type="term" value="C:plasma membrane"/>
    <property type="evidence" value="ECO:0007669"/>
    <property type="project" value="UniProtKB-SubCell"/>
</dbReference>
<dbReference type="KEGG" id="acab:QRX50_02625"/>
<feature type="transmembrane region" description="Helical" evidence="8">
    <location>
        <begin position="152"/>
        <end position="174"/>
    </location>
</feature>
<dbReference type="EMBL" id="CP127294">
    <property type="protein sequence ID" value="WIX83790.1"/>
    <property type="molecule type" value="Genomic_DNA"/>
</dbReference>
<evidence type="ECO:0000256" key="1">
    <source>
        <dbReference type="ARBA" id="ARBA00004651"/>
    </source>
</evidence>
<keyword evidence="3" id="KW-0808">Transferase</keyword>
<evidence type="ECO:0000256" key="8">
    <source>
        <dbReference type="SAM" id="Phobius"/>
    </source>
</evidence>
<comment type="subcellular location">
    <subcellularLocation>
        <location evidence="1">Cell membrane</location>
        <topology evidence="1">Multi-pass membrane protein</topology>
    </subcellularLocation>
</comment>
<evidence type="ECO:0000256" key="7">
    <source>
        <dbReference type="ARBA" id="ARBA00024033"/>
    </source>
</evidence>
<dbReference type="Proteomes" id="UP001236014">
    <property type="component" value="Chromosome"/>
</dbReference>
<comment type="similarity">
    <text evidence="7">Belongs to the glycosyltransferase 87 family.</text>
</comment>
<sequence length="376" mass="40499">MLALPFLTLVVGVVVWLTQRHLGADSAVYRAGALTLLKGEPLYTTGDLTTLPDWVRLPFTYTPAAAVLFLPLALVPAGLVWGVVAVLSVVSLTVVIAVVARPSQWWLFGGTVVALGLEPVWKTLFLGQINLILMAFVVVDVLVLSLRGSRWAGLLIGAAAAIKLTPLIFVPHLFFTGRWKDGLRALATFVGLEAIMFAVIPHDAWFFWTKSATDPSRVGSVTWIFNQSLNGLVNRASALAPWSLAVAVAVGAVLAVPAVWLVIRLHRRGEPVAALLVTAFYGLLLSPVSWSHHWVWAVPLIALLVTTGRRWWALAATALFASHIVMLVPNGADVELRWGLGWSILGNAYVVAAACTILGLTVRELRLSSPAARLAK</sequence>
<evidence type="ECO:0000256" key="3">
    <source>
        <dbReference type="ARBA" id="ARBA00022679"/>
    </source>
</evidence>
<keyword evidence="5 8" id="KW-1133">Transmembrane helix</keyword>
<feature type="transmembrane region" description="Helical" evidence="8">
    <location>
        <begin position="340"/>
        <end position="360"/>
    </location>
</feature>
<dbReference type="GO" id="GO:0016758">
    <property type="term" value="F:hexosyltransferase activity"/>
    <property type="evidence" value="ECO:0007669"/>
    <property type="project" value="InterPro"/>
</dbReference>
<dbReference type="AlphaFoldDB" id="A0A9Y2IR76"/>
<feature type="transmembrane region" description="Helical" evidence="8">
    <location>
        <begin position="186"/>
        <end position="208"/>
    </location>
</feature>
<feature type="transmembrane region" description="Helical" evidence="8">
    <location>
        <begin position="272"/>
        <end position="290"/>
    </location>
</feature>